<keyword evidence="11" id="KW-0443">Lipid metabolism</keyword>
<dbReference type="Proteomes" id="UP000823614">
    <property type="component" value="Unassembled WGS sequence"/>
</dbReference>
<gene>
    <name evidence="15" type="primary">mvk</name>
    <name evidence="15" type="ORF">IAA89_00390</name>
</gene>
<dbReference type="GO" id="GO:0019287">
    <property type="term" value="P:isopentenyl diphosphate biosynthetic process, mevalonate pathway"/>
    <property type="evidence" value="ECO:0007669"/>
    <property type="project" value="TreeGrafter"/>
</dbReference>
<evidence type="ECO:0000256" key="11">
    <source>
        <dbReference type="ARBA" id="ARBA00023098"/>
    </source>
</evidence>
<dbReference type="InterPro" id="IPR036554">
    <property type="entry name" value="GHMP_kinase_C_sf"/>
</dbReference>
<dbReference type="GO" id="GO:0005524">
    <property type="term" value="F:ATP binding"/>
    <property type="evidence" value="ECO:0007669"/>
    <property type="project" value="UniProtKB-KW"/>
</dbReference>
<keyword evidence="9" id="KW-0067">ATP-binding</keyword>
<dbReference type="Gene3D" id="3.30.70.890">
    <property type="entry name" value="GHMP kinase, C-terminal domain"/>
    <property type="match status" value="1"/>
</dbReference>
<dbReference type="InterPro" id="IPR006205">
    <property type="entry name" value="Mev_gal_kin"/>
</dbReference>
<keyword evidence="4" id="KW-0963">Cytoplasm</keyword>
<evidence type="ECO:0000256" key="6">
    <source>
        <dbReference type="ARBA" id="ARBA00022679"/>
    </source>
</evidence>
<keyword evidence="6 15" id="KW-0808">Transferase</keyword>
<dbReference type="InterPro" id="IPR006203">
    <property type="entry name" value="GHMP_knse_ATP-bd_CS"/>
</dbReference>
<keyword evidence="8 15" id="KW-0418">Kinase</keyword>
<dbReference type="PROSITE" id="PS00627">
    <property type="entry name" value="GHMP_KINASES_ATP"/>
    <property type="match status" value="1"/>
</dbReference>
<evidence type="ECO:0000313" key="15">
    <source>
        <dbReference type="EMBL" id="MBO8440900.1"/>
    </source>
</evidence>
<evidence type="ECO:0000256" key="2">
    <source>
        <dbReference type="ARBA" id="ARBA00006495"/>
    </source>
</evidence>
<dbReference type="PRINTS" id="PR00959">
    <property type="entry name" value="MEVGALKINASE"/>
</dbReference>
<protein>
    <recommendedName>
        <fullName evidence="3">mevalonate kinase</fullName>
        <ecNumber evidence="3">2.7.1.36</ecNumber>
    </recommendedName>
</protein>
<evidence type="ECO:0000256" key="8">
    <source>
        <dbReference type="ARBA" id="ARBA00022777"/>
    </source>
</evidence>
<evidence type="ECO:0000259" key="13">
    <source>
        <dbReference type="Pfam" id="PF00288"/>
    </source>
</evidence>
<sequence length="307" mass="33566">MKTITKTAHGKLILIGEHSVVYGEPAIAIPLPHLVATAQLSPNNSGQYLEDVDFKTSIDQIPDQYIGLHILINRLIQRLNIQNKFFTLKISNQIPRSCGLGSSAAISSAITKCFFAFCNEELSKQELNYFINIAETVFHGNPSGLDAATVTSNQAIWFIKNKQLTPFNFNLHASLVIASSGIMGNTATAVNLVKDKLENQTNLIQETINKLGILTEKAAQAMINNQIITLGEIFNQAQVHLTTLGVNHPKLQKLIDIAHKHNSLGAKLSGSGLGGCIFALFQYEDDAALLQTDLKNNGFPNVYIENI</sequence>
<evidence type="ECO:0000256" key="7">
    <source>
        <dbReference type="ARBA" id="ARBA00022741"/>
    </source>
</evidence>
<comment type="pathway">
    <text evidence="12">Isoprenoid biosynthesis; isopentenyl diphosphate biosynthesis via mevalonate pathway; isopentenyl diphosphate from (R)-mevalonate: step 1/3.</text>
</comment>
<evidence type="ECO:0000256" key="4">
    <source>
        <dbReference type="ARBA" id="ARBA00022490"/>
    </source>
</evidence>
<dbReference type="InterPro" id="IPR013750">
    <property type="entry name" value="GHMP_kinase_C_dom"/>
</dbReference>
<dbReference type="SUPFAM" id="SSF54211">
    <property type="entry name" value="Ribosomal protein S5 domain 2-like"/>
    <property type="match status" value="1"/>
</dbReference>
<evidence type="ECO:0000256" key="9">
    <source>
        <dbReference type="ARBA" id="ARBA00022840"/>
    </source>
</evidence>
<keyword evidence="5" id="KW-0444">Lipid biosynthesis</keyword>
<dbReference type="PANTHER" id="PTHR43290:SF2">
    <property type="entry name" value="MEVALONATE KINASE"/>
    <property type="match status" value="1"/>
</dbReference>
<dbReference type="NCBIfam" id="TIGR00549">
    <property type="entry name" value="mevalon_kin"/>
    <property type="match status" value="1"/>
</dbReference>
<keyword evidence="7" id="KW-0547">Nucleotide-binding</keyword>
<evidence type="ECO:0000256" key="1">
    <source>
        <dbReference type="ARBA" id="ARBA00004496"/>
    </source>
</evidence>
<dbReference type="InterPro" id="IPR014721">
    <property type="entry name" value="Ribsml_uS5_D2-typ_fold_subgr"/>
</dbReference>
<dbReference type="SUPFAM" id="SSF55060">
    <property type="entry name" value="GHMP Kinase, C-terminal domain"/>
    <property type="match status" value="1"/>
</dbReference>
<evidence type="ECO:0000256" key="12">
    <source>
        <dbReference type="ARBA" id="ARBA00029438"/>
    </source>
</evidence>
<comment type="caution">
    <text evidence="15">The sequence shown here is derived from an EMBL/GenBank/DDBJ whole genome shotgun (WGS) entry which is preliminary data.</text>
</comment>
<feature type="domain" description="GHMP kinase C-terminal" evidence="14">
    <location>
        <begin position="219"/>
        <end position="297"/>
    </location>
</feature>
<dbReference type="PANTHER" id="PTHR43290">
    <property type="entry name" value="MEVALONATE KINASE"/>
    <property type="match status" value="1"/>
</dbReference>
<feature type="domain" description="GHMP kinase N-terminal" evidence="13">
    <location>
        <begin position="74"/>
        <end position="150"/>
    </location>
</feature>
<dbReference type="Pfam" id="PF00288">
    <property type="entry name" value="GHMP_kinases_N"/>
    <property type="match status" value="1"/>
</dbReference>
<reference evidence="15" key="1">
    <citation type="submission" date="2020-10" db="EMBL/GenBank/DDBJ databases">
        <authorList>
            <person name="Gilroy R."/>
        </authorList>
    </citation>
    <scope>NUCLEOTIDE SEQUENCE</scope>
    <source>
        <strain evidence="15">C6-149</strain>
    </source>
</reference>
<reference evidence="15" key="2">
    <citation type="journal article" date="2021" name="PeerJ">
        <title>Extensive microbial diversity within the chicken gut microbiome revealed by metagenomics and culture.</title>
        <authorList>
            <person name="Gilroy R."/>
            <person name="Ravi A."/>
            <person name="Getino M."/>
            <person name="Pursley I."/>
            <person name="Horton D.L."/>
            <person name="Alikhan N.F."/>
            <person name="Baker D."/>
            <person name="Gharbi K."/>
            <person name="Hall N."/>
            <person name="Watson M."/>
            <person name="Adriaenssens E.M."/>
            <person name="Foster-Nyarko E."/>
            <person name="Jarju S."/>
            <person name="Secka A."/>
            <person name="Antonio M."/>
            <person name="Oren A."/>
            <person name="Chaudhuri R.R."/>
            <person name="La Ragione R."/>
            <person name="Hildebrand F."/>
            <person name="Pallen M.J."/>
        </authorList>
    </citation>
    <scope>NUCLEOTIDE SEQUENCE</scope>
    <source>
        <strain evidence="15">C6-149</strain>
    </source>
</reference>
<dbReference type="GO" id="GO:0005829">
    <property type="term" value="C:cytosol"/>
    <property type="evidence" value="ECO:0007669"/>
    <property type="project" value="TreeGrafter"/>
</dbReference>
<keyword evidence="10" id="KW-0460">Magnesium</keyword>
<dbReference type="EC" id="2.7.1.36" evidence="3"/>
<organism evidence="15 16">
    <name type="scientific">Candidatus Gallilactobacillus intestinavium</name>
    <dbReference type="NCBI Taxonomy" id="2840838"/>
    <lineage>
        <taxon>Bacteria</taxon>
        <taxon>Bacillati</taxon>
        <taxon>Bacillota</taxon>
        <taxon>Bacilli</taxon>
        <taxon>Lactobacillales</taxon>
        <taxon>Lactobacillaceae</taxon>
        <taxon>Lactobacillaceae incertae sedis</taxon>
        <taxon>Candidatus Gallilactobacillus</taxon>
    </lineage>
</organism>
<evidence type="ECO:0000313" key="16">
    <source>
        <dbReference type="Proteomes" id="UP000823614"/>
    </source>
</evidence>
<name>A0A9D9E726_9LACO</name>
<dbReference type="InterPro" id="IPR020568">
    <property type="entry name" value="Ribosomal_Su5_D2-typ_SF"/>
</dbReference>
<dbReference type="GO" id="GO:0004496">
    <property type="term" value="F:mevalonate kinase activity"/>
    <property type="evidence" value="ECO:0007669"/>
    <property type="project" value="UniProtKB-EC"/>
</dbReference>
<dbReference type="AlphaFoldDB" id="A0A9D9E726"/>
<dbReference type="EMBL" id="JADIMP010000007">
    <property type="protein sequence ID" value="MBO8440900.1"/>
    <property type="molecule type" value="Genomic_DNA"/>
</dbReference>
<dbReference type="Pfam" id="PF08544">
    <property type="entry name" value="GHMP_kinases_C"/>
    <property type="match status" value="1"/>
</dbReference>
<comment type="similarity">
    <text evidence="2">Belongs to the GHMP kinase family. Mevalonate kinase subfamily.</text>
</comment>
<accession>A0A9D9E726</accession>
<proteinExistence type="inferred from homology"/>
<evidence type="ECO:0000256" key="5">
    <source>
        <dbReference type="ARBA" id="ARBA00022516"/>
    </source>
</evidence>
<evidence type="ECO:0000256" key="3">
    <source>
        <dbReference type="ARBA" id="ARBA00012103"/>
    </source>
</evidence>
<evidence type="ECO:0000256" key="10">
    <source>
        <dbReference type="ARBA" id="ARBA00022842"/>
    </source>
</evidence>
<dbReference type="Gene3D" id="3.30.230.10">
    <property type="match status" value="1"/>
</dbReference>
<dbReference type="InterPro" id="IPR006204">
    <property type="entry name" value="GHMP_kinase_N_dom"/>
</dbReference>
<comment type="subcellular location">
    <subcellularLocation>
        <location evidence="1">Cytoplasm</location>
    </subcellularLocation>
</comment>
<evidence type="ECO:0000259" key="14">
    <source>
        <dbReference type="Pfam" id="PF08544"/>
    </source>
</evidence>